<proteinExistence type="inferred from homology"/>
<protein>
    <recommendedName>
        <fullName evidence="5">NADH-quinone oxidoreductase subunit N</fullName>
        <ecNumber evidence="5">7.1.1.-</ecNumber>
    </recommendedName>
    <alternativeName>
        <fullName evidence="5">NADH dehydrogenase I subunit N</fullName>
    </alternativeName>
    <alternativeName>
        <fullName evidence="5">NDH-1 subunit N</fullName>
    </alternativeName>
</protein>
<evidence type="ECO:0000256" key="2">
    <source>
        <dbReference type="ARBA" id="ARBA00022692"/>
    </source>
</evidence>
<dbReference type="KEGG" id="elut:CKA38_04310"/>
<dbReference type="EMBL" id="CP023004">
    <property type="protein sequence ID" value="AWI08580.1"/>
    <property type="molecule type" value="Genomic_DNA"/>
</dbReference>
<keyword evidence="2 5" id="KW-0812">Transmembrane</keyword>
<sequence>MNATINYAELVYALRPEIALTLGLLLALGYDMAFGRRMSDCARRGVAVLIGIVTLASAVFQTLHTNVPPVGHAAYWFHGAFVYDTLAHGVRLGVFGLSALTLLLIAGSIPHSALRTPHFKHPAEYVAIQLLATMGFSLMAVSNNLLIAFLGFELASLSLYVMAGFDKTSRASAEASLKYFLFGGMAAAFMLFGFSLIYGMTGTIVLPEIARSLAVQGPSPLLLVALVMVLVGFGYKAAAAPFHQWAPDVYQGAPAPAAALIASASKLAGFAFFARLLFSGLGTVSGDAINFGGPAGWIMVVIIISAASMLLGNIAALAQTNARRLIAYSAIAHAGIMLLGVIAVRAEGAGPLFYYALTYGIATIGVFSVFAAIERTAPCQRISDLAGLWKRSPFLALVLFVCVLSLAGIPPLAGFFGKFYLFAAALYLNGLMSPAGWLAFLAIAMSAVGLYYYLIILKAALVTNATAGASAATEKIRVPLSTVIALATSAALTIALGIWPDVVLGLFK</sequence>
<reference evidence="8 9" key="1">
    <citation type="journal article" date="2018" name="Syst. Appl. Microbiol.">
        <title>Ereboglobus luteus gen. nov. sp. nov. from cockroach guts, and new insights into the oxygen relationship of the genera Opitutus and Didymococcus (Verrucomicrobia: Opitutaceae).</title>
        <authorList>
            <person name="Tegtmeier D."/>
            <person name="Belitz A."/>
            <person name="Radek R."/>
            <person name="Heimerl T."/>
            <person name="Brune A."/>
        </authorList>
    </citation>
    <scope>NUCLEOTIDE SEQUENCE [LARGE SCALE GENOMIC DNA]</scope>
    <source>
        <strain evidence="8 9">Ho45</strain>
    </source>
</reference>
<keyword evidence="9" id="KW-1185">Reference proteome</keyword>
<dbReference type="InterPro" id="IPR001750">
    <property type="entry name" value="ND/Mrp_TM"/>
</dbReference>
<comment type="catalytic activity">
    <reaction evidence="5">
        <text>a quinone + NADH + 5 H(+)(in) = a quinol + NAD(+) + 4 H(+)(out)</text>
        <dbReference type="Rhea" id="RHEA:57888"/>
        <dbReference type="ChEBI" id="CHEBI:15378"/>
        <dbReference type="ChEBI" id="CHEBI:24646"/>
        <dbReference type="ChEBI" id="CHEBI:57540"/>
        <dbReference type="ChEBI" id="CHEBI:57945"/>
        <dbReference type="ChEBI" id="CHEBI:132124"/>
    </reaction>
</comment>
<keyword evidence="5" id="KW-0813">Transport</keyword>
<keyword evidence="5" id="KW-0874">Quinone</keyword>
<feature type="domain" description="NADH:quinone oxidoreductase/Mrp antiporter transmembrane" evidence="7">
    <location>
        <begin position="142"/>
        <end position="428"/>
    </location>
</feature>
<dbReference type="GO" id="GO:0042773">
    <property type="term" value="P:ATP synthesis coupled electron transport"/>
    <property type="evidence" value="ECO:0007669"/>
    <property type="project" value="InterPro"/>
</dbReference>
<comment type="subunit">
    <text evidence="5">NDH-1 is composed of 14 different subunits. Subunits NuoA, H, J, K, L, M, N constitute the membrane sector of the complex.</text>
</comment>
<dbReference type="GO" id="GO:0048038">
    <property type="term" value="F:quinone binding"/>
    <property type="evidence" value="ECO:0007669"/>
    <property type="project" value="UniProtKB-KW"/>
</dbReference>
<keyword evidence="4 5" id="KW-0472">Membrane</keyword>
<keyword evidence="5" id="KW-0520">NAD</keyword>
<feature type="transmembrane region" description="Helical" evidence="5">
    <location>
        <begin position="177"/>
        <end position="200"/>
    </location>
</feature>
<dbReference type="GO" id="GO:0012505">
    <property type="term" value="C:endomembrane system"/>
    <property type="evidence" value="ECO:0007669"/>
    <property type="project" value="UniProtKB-SubCell"/>
</dbReference>
<dbReference type="HAMAP" id="MF_00445">
    <property type="entry name" value="NDH1_NuoN_1"/>
    <property type="match status" value="1"/>
</dbReference>
<feature type="transmembrane region" description="Helical" evidence="5">
    <location>
        <begin position="325"/>
        <end position="346"/>
    </location>
</feature>
<feature type="transmembrane region" description="Helical" evidence="5">
    <location>
        <begin position="45"/>
        <end position="63"/>
    </location>
</feature>
<evidence type="ECO:0000256" key="5">
    <source>
        <dbReference type="HAMAP-Rule" id="MF_00445"/>
    </source>
</evidence>
<comment type="subcellular location">
    <subcellularLocation>
        <location evidence="5">Cell membrane</location>
        <topology evidence="5">Multi-pass membrane protein</topology>
    </subcellularLocation>
    <subcellularLocation>
        <location evidence="1">Endomembrane system</location>
        <topology evidence="1">Multi-pass membrane protein</topology>
    </subcellularLocation>
    <subcellularLocation>
        <location evidence="6">Membrane</location>
        <topology evidence="6">Multi-pass membrane protein</topology>
    </subcellularLocation>
</comment>
<dbReference type="PANTHER" id="PTHR22773">
    <property type="entry name" value="NADH DEHYDROGENASE"/>
    <property type="match status" value="1"/>
</dbReference>
<evidence type="ECO:0000256" key="1">
    <source>
        <dbReference type="ARBA" id="ARBA00004127"/>
    </source>
</evidence>
<feature type="transmembrane region" description="Helical" evidence="5">
    <location>
        <begin position="437"/>
        <end position="457"/>
    </location>
</feature>
<evidence type="ECO:0000256" key="4">
    <source>
        <dbReference type="ARBA" id="ARBA00023136"/>
    </source>
</evidence>
<feature type="transmembrane region" description="Helical" evidence="5">
    <location>
        <begin position="394"/>
        <end position="417"/>
    </location>
</feature>
<feature type="transmembrane region" description="Helical" evidence="5">
    <location>
        <begin position="92"/>
        <end position="110"/>
    </location>
</feature>
<feature type="transmembrane region" description="Helical" evidence="5">
    <location>
        <begin position="297"/>
        <end position="318"/>
    </location>
</feature>
<keyword evidence="5" id="KW-1003">Cell membrane</keyword>
<dbReference type="GO" id="GO:0008137">
    <property type="term" value="F:NADH dehydrogenase (ubiquinone) activity"/>
    <property type="evidence" value="ECO:0007669"/>
    <property type="project" value="InterPro"/>
</dbReference>
<dbReference type="InterPro" id="IPR010096">
    <property type="entry name" value="NADH-Q_OxRdtase_suN/2"/>
</dbReference>
<name>A0A2U8E194_9BACT</name>
<keyword evidence="5" id="KW-1278">Translocase</keyword>
<keyword evidence="3 5" id="KW-1133">Transmembrane helix</keyword>
<feature type="transmembrane region" description="Helical" evidence="5">
    <location>
        <begin position="478"/>
        <end position="499"/>
    </location>
</feature>
<dbReference type="GO" id="GO:0005886">
    <property type="term" value="C:plasma membrane"/>
    <property type="evidence" value="ECO:0007669"/>
    <property type="project" value="UniProtKB-SubCell"/>
</dbReference>
<comment type="similarity">
    <text evidence="5">Belongs to the complex I subunit 2 family.</text>
</comment>
<dbReference type="OrthoDB" id="9807568at2"/>
<evidence type="ECO:0000256" key="3">
    <source>
        <dbReference type="ARBA" id="ARBA00022989"/>
    </source>
</evidence>
<keyword evidence="5" id="KW-0830">Ubiquinone</keyword>
<dbReference type="NCBIfam" id="TIGR01770">
    <property type="entry name" value="NDH_I_N"/>
    <property type="match status" value="1"/>
</dbReference>
<feature type="transmembrane region" description="Helical" evidence="5">
    <location>
        <begin position="352"/>
        <end position="373"/>
    </location>
</feature>
<feature type="transmembrane region" description="Helical" evidence="5">
    <location>
        <begin position="220"/>
        <end position="238"/>
    </location>
</feature>
<gene>
    <name evidence="5" type="primary">nuoN</name>
    <name evidence="8" type="ORF">CKA38_04310</name>
</gene>
<dbReference type="Proteomes" id="UP000244896">
    <property type="component" value="Chromosome"/>
</dbReference>
<dbReference type="RefSeq" id="WP_108824388.1">
    <property type="nucleotide sequence ID" value="NZ_CP023004.1"/>
</dbReference>
<comment type="function">
    <text evidence="5">NDH-1 shuttles electrons from NADH, via FMN and iron-sulfur (Fe-S) centers, to quinones in the respiratory chain. The immediate electron acceptor for the enzyme in this species is believed to be ubiquinone. Couples the redox reaction to proton translocation (for every two electrons transferred, four hydrogen ions are translocated across the cytoplasmic membrane), and thus conserves the redox energy in a proton gradient.</text>
</comment>
<evidence type="ECO:0000313" key="9">
    <source>
        <dbReference type="Proteomes" id="UP000244896"/>
    </source>
</evidence>
<accession>A0A2U8E194</accession>
<feature type="transmembrane region" description="Helical" evidence="5">
    <location>
        <begin position="12"/>
        <end position="33"/>
    </location>
</feature>
<dbReference type="AlphaFoldDB" id="A0A2U8E194"/>
<dbReference type="GO" id="GO:0050136">
    <property type="term" value="F:NADH dehydrogenase (quinone) (non-electrogenic) activity"/>
    <property type="evidence" value="ECO:0007669"/>
    <property type="project" value="UniProtKB-UniRule"/>
</dbReference>
<evidence type="ECO:0000313" key="8">
    <source>
        <dbReference type="EMBL" id="AWI08580.1"/>
    </source>
</evidence>
<evidence type="ECO:0000259" key="7">
    <source>
        <dbReference type="Pfam" id="PF00361"/>
    </source>
</evidence>
<dbReference type="Pfam" id="PF00361">
    <property type="entry name" value="Proton_antipo_M"/>
    <property type="match status" value="1"/>
</dbReference>
<dbReference type="EC" id="7.1.1.-" evidence="5"/>
<organism evidence="8 9">
    <name type="scientific">Ereboglobus luteus</name>
    <dbReference type="NCBI Taxonomy" id="1796921"/>
    <lineage>
        <taxon>Bacteria</taxon>
        <taxon>Pseudomonadati</taxon>
        <taxon>Verrucomicrobiota</taxon>
        <taxon>Opitutia</taxon>
        <taxon>Opitutales</taxon>
        <taxon>Opitutaceae</taxon>
        <taxon>Ereboglobus</taxon>
    </lineage>
</organism>
<evidence type="ECO:0000256" key="6">
    <source>
        <dbReference type="RuleBase" id="RU000320"/>
    </source>
</evidence>